<proteinExistence type="predicted"/>
<feature type="transmembrane region" description="Helical" evidence="6">
    <location>
        <begin position="12"/>
        <end position="30"/>
    </location>
</feature>
<evidence type="ECO:0000313" key="7">
    <source>
        <dbReference type="EMBL" id="PLA60416.1"/>
    </source>
</evidence>
<feature type="transmembrane region" description="Helical" evidence="6">
    <location>
        <begin position="354"/>
        <end position="372"/>
    </location>
</feature>
<name>A0A081PYG5_STRMT</name>
<dbReference type="RefSeq" id="WP_033680702.1">
    <property type="nucleotide sequence ID" value="NZ_JASHCH010000005.1"/>
</dbReference>
<evidence type="ECO:0000256" key="4">
    <source>
        <dbReference type="ARBA" id="ARBA00022989"/>
    </source>
</evidence>
<evidence type="ECO:0000256" key="1">
    <source>
        <dbReference type="ARBA" id="ARBA00004651"/>
    </source>
</evidence>
<comment type="caution">
    <text evidence="7">The sequence shown here is derived from an EMBL/GenBank/DDBJ whole genome shotgun (WGS) entry which is preliminary data.</text>
</comment>
<feature type="transmembrane region" description="Helical" evidence="6">
    <location>
        <begin position="42"/>
        <end position="63"/>
    </location>
</feature>
<feature type="transmembrane region" description="Helical" evidence="6">
    <location>
        <begin position="112"/>
        <end position="135"/>
    </location>
</feature>
<evidence type="ECO:0000256" key="5">
    <source>
        <dbReference type="ARBA" id="ARBA00023136"/>
    </source>
</evidence>
<feature type="transmembrane region" description="Helical" evidence="6">
    <location>
        <begin position="166"/>
        <end position="188"/>
    </location>
</feature>
<feature type="transmembrane region" description="Helical" evidence="6">
    <location>
        <begin position="84"/>
        <end position="106"/>
    </location>
</feature>
<dbReference type="PANTHER" id="PTHR30250:SF11">
    <property type="entry name" value="O-ANTIGEN TRANSPORTER-RELATED"/>
    <property type="match status" value="1"/>
</dbReference>
<evidence type="ECO:0000256" key="2">
    <source>
        <dbReference type="ARBA" id="ARBA00022475"/>
    </source>
</evidence>
<dbReference type="Pfam" id="PF01943">
    <property type="entry name" value="Polysacc_synt"/>
    <property type="match status" value="1"/>
</dbReference>
<evidence type="ECO:0000256" key="3">
    <source>
        <dbReference type="ARBA" id="ARBA00022692"/>
    </source>
</evidence>
<dbReference type="InterPro" id="IPR050833">
    <property type="entry name" value="Poly_Biosynth_Transport"/>
</dbReference>
<feature type="transmembrane region" description="Helical" evidence="6">
    <location>
        <begin position="439"/>
        <end position="461"/>
    </location>
</feature>
<dbReference type="Proteomes" id="UP000234971">
    <property type="component" value="Unassembled WGS sequence"/>
</dbReference>
<keyword evidence="4 6" id="KW-1133">Transmembrane helix</keyword>
<dbReference type="PANTHER" id="PTHR30250">
    <property type="entry name" value="PST FAMILY PREDICTED COLANIC ACID TRANSPORTER"/>
    <property type="match status" value="1"/>
</dbReference>
<dbReference type="InterPro" id="IPR002797">
    <property type="entry name" value="Polysacc_synth"/>
</dbReference>
<comment type="subcellular location">
    <subcellularLocation>
        <location evidence="1">Cell membrane</location>
        <topology evidence="1">Multi-pass membrane protein</topology>
    </subcellularLocation>
</comment>
<feature type="transmembrane region" description="Helical" evidence="6">
    <location>
        <begin position="323"/>
        <end position="342"/>
    </location>
</feature>
<organism evidence="7 8">
    <name type="scientific">Streptococcus mitis</name>
    <dbReference type="NCBI Taxonomy" id="28037"/>
    <lineage>
        <taxon>Bacteria</taxon>
        <taxon>Bacillati</taxon>
        <taxon>Bacillota</taxon>
        <taxon>Bacilli</taxon>
        <taxon>Lactobacillales</taxon>
        <taxon>Streptococcaceae</taxon>
        <taxon>Streptococcus</taxon>
        <taxon>Streptococcus mitis group</taxon>
    </lineage>
</organism>
<feature type="transmembrane region" description="Helical" evidence="6">
    <location>
        <begin position="410"/>
        <end position="433"/>
    </location>
</feature>
<gene>
    <name evidence="7" type="ORF">CYK18_04705</name>
</gene>
<feature type="transmembrane region" description="Helical" evidence="6">
    <location>
        <begin position="378"/>
        <end position="398"/>
    </location>
</feature>
<protein>
    <submittedName>
        <fullName evidence="7">Flippase</fullName>
    </submittedName>
</protein>
<evidence type="ECO:0000256" key="6">
    <source>
        <dbReference type="SAM" id="Phobius"/>
    </source>
</evidence>
<keyword evidence="5 6" id="KW-0472">Membrane</keyword>
<dbReference type="GO" id="GO:0005886">
    <property type="term" value="C:plasma membrane"/>
    <property type="evidence" value="ECO:0007669"/>
    <property type="project" value="UniProtKB-SubCell"/>
</dbReference>
<keyword evidence="3 6" id="KW-0812">Transmembrane</keyword>
<reference evidence="7 8" key="1">
    <citation type="submission" date="2017-12" db="EMBL/GenBank/DDBJ databases">
        <title>Phylogenetic diversity of female urinary microbiome.</title>
        <authorList>
            <person name="Thomas-White K."/>
            <person name="Wolfe A.J."/>
        </authorList>
    </citation>
    <scope>NUCLEOTIDE SEQUENCE [LARGE SCALE GENOMIC DNA]</scope>
    <source>
        <strain evidence="7 8">UMB1341</strain>
    </source>
</reference>
<dbReference type="EMBL" id="PKIE01000002">
    <property type="protein sequence ID" value="PLA60416.1"/>
    <property type="molecule type" value="Genomic_DNA"/>
</dbReference>
<evidence type="ECO:0000313" key="8">
    <source>
        <dbReference type="Proteomes" id="UP000234971"/>
    </source>
</evidence>
<feature type="transmembrane region" description="Helical" evidence="6">
    <location>
        <begin position="286"/>
        <end position="311"/>
    </location>
</feature>
<sequence length="485" mass="54812">MPSLKKNIVYNVLYQILAVIVPFITSPYLARVLGAEQIGVYSFTYSIAFYFMILSMLGISNYGNRTIAQVRTSREHLNQEFSNIYAVQLTCSLVMTVSYLIYATVFVNSFQIVAYIQVLHVLSYATDVSWFFYGLEEFRITVARNSFVKLLTLISIFTFVKSPNDIYLYTFIMAGSTLLGQLITWPFLLKQVNFVRPSLGKIKKHMKPIIILFFPVLAVSIFSFLDKIMLGMYSSLKETAFYENSDKIISIPKALIQAFGAVMLPRTVHLLSIGDEQKSLEYVDKTMWIVLVITMGCAFGLAGVSATFAPVYWGEEFRTSSQIIAGMTPALVFSAFGNVIRTQFLIPRSFDKEYTVSLLYGAVVNILINIILIPKIGAMGAVIGTIVAELVLCCYQTWIARNYLHIREYLINAGILFLIGSVMYMVLILISSILPTSLLTLIIEIIVGAFIYISLLILYIFSSKNRVIIGLRTNFLERTHLFKRK</sequence>
<accession>A0A081PYG5</accession>
<keyword evidence="2" id="KW-1003">Cell membrane</keyword>
<feature type="transmembrane region" description="Helical" evidence="6">
    <location>
        <begin position="209"/>
        <end position="234"/>
    </location>
</feature>
<dbReference type="AlphaFoldDB" id="A0A081PYG5"/>